<evidence type="ECO:0000256" key="1">
    <source>
        <dbReference type="ARBA" id="ARBA00001968"/>
    </source>
</evidence>
<keyword evidence="2" id="KW-0479">Metal-binding</keyword>
<dbReference type="Pfam" id="PF13359">
    <property type="entry name" value="DDE_Tnp_4"/>
    <property type="match status" value="1"/>
</dbReference>
<sequence>MDVTRRCINCSVRLAHQRWRMVEDATEPMVNILRVWISPTPVSHLNRVCTACWLAARRNVQKQMRQDANRPIEAFNEETDNREPTHIPVPPPLPHISFPQRQETARIISQTYSRVAATSRHCIFSGCENVERLLVPTGVKEMLLCRYRLYIPSSARVCRYHLENDCWEQLQSNIRDFTASQMDHMLNMMERINLRTLDFNNINMMPPNLCQYWLGVTAAQFPELLAEIPSLHNEVPSASVALSIYLAKLRTGDSNERLSSLFEMPRSTLERNMNKARNCMSQQMVPLHLGLNHMTVEEVAARNKTIPEGLFGNPNPSSEMRPAIVICDATYVYVQSSSNYLFQKESYSLHKHLNLVKPFMIVCCDGHILDCLGPYRATVNDATIMSNEFRNSNGEMRRYFREGDVFILDRGFRDVIPELIEYGYQAHMPESLSEGEHQLTTQQANKSRCVTMCRWVVEVVNGRLKRDFKLFRQEFFNKAAKHLMIDFRNGCALTNKLHPLIEDIPEAAEYLAIAFLDDIFNEFSFENE</sequence>
<reference evidence="4" key="1">
    <citation type="submission" date="2022-03" db="EMBL/GenBank/DDBJ databases">
        <authorList>
            <person name="Tunstrom K."/>
        </authorList>
    </citation>
    <scope>NUCLEOTIDE SEQUENCE</scope>
</reference>
<evidence type="ECO:0000259" key="3">
    <source>
        <dbReference type="Pfam" id="PF13359"/>
    </source>
</evidence>
<gene>
    <name evidence="4" type="ORF">EEDITHA_LOCUS20634</name>
</gene>
<keyword evidence="5" id="KW-1185">Reference proteome</keyword>
<dbReference type="InterPro" id="IPR027806">
    <property type="entry name" value="HARBI1_dom"/>
</dbReference>
<name>A0AAU9V8K4_EUPED</name>
<dbReference type="Proteomes" id="UP001153954">
    <property type="component" value="Unassembled WGS sequence"/>
</dbReference>
<accession>A0AAU9V8K4</accession>
<dbReference type="EMBL" id="CAKOGL010000029">
    <property type="protein sequence ID" value="CAH2106507.1"/>
    <property type="molecule type" value="Genomic_DNA"/>
</dbReference>
<proteinExistence type="predicted"/>
<evidence type="ECO:0000313" key="5">
    <source>
        <dbReference type="Proteomes" id="UP001153954"/>
    </source>
</evidence>
<dbReference type="GO" id="GO:0046872">
    <property type="term" value="F:metal ion binding"/>
    <property type="evidence" value="ECO:0007669"/>
    <property type="project" value="UniProtKB-KW"/>
</dbReference>
<evidence type="ECO:0000256" key="2">
    <source>
        <dbReference type="ARBA" id="ARBA00022723"/>
    </source>
</evidence>
<comment type="caution">
    <text evidence="4">The sequence shown here is derived from an EMBL/GenBank/DDBJ whole genome shotgun (WGS) entry which is preliminary data.</text>
</comment>
<protein>
    <recommendedName>
        <fullName evidence="3">DDE Tnp4 domain-containing protein</fullName>
    </recommendedName>
</protein>
<dbReference type="AlphaFoldDB" id="A0AAU9V8K4"/>
<dbReference type="PANTHER" id="PTHR23080">
    <property type="entry name" value="THAP DOMAIN PROTEIN"/>
    <property type="match status" value="1"/>
</dbReference>
<feature type="domain" description="DDE Tnp4" evidence="3">
    <location>
        <begin position="328"/>
        <end position="495"/>
    </location>
</feature>
<evidence type="ECO:0000313" key="4">
    <source>
        <dbReference type="EMBL" id="CAH2106507.1"/>
    </source>
</evidence>
<organism evidence="4 5">
    <name type="scientific">Euphydryas editha</name>
    <name type="common">Edith's checkerspot</name>
    <dbReference type="NCBI Taxonomy" id="104508"/>
    <lineage>
        <taxon>Eukaryota</taxon>
        <taxon>Metazoa</taxon>
        <taxon>Ecdysozoa</taxon>
        <taxon>Arthropoda</taxon>
        <taxon>Hexapoda</taxon>
        <taxon>Insecta</taxon>
        <taxon>Pterygota</taxon>
        <taxon>Neoptera</taxon>
        <taxon>Endopterygota</taxon>
        <taxon>Lepidoptera</taxon>
        <taxon>Glossata</taxon>
        <taxon>Ditrysia</taxon>
        <taxon>Papilionoidea</taxon>
        <taxon>Nymphalidae</taxon>
        <taxon>Nymphalinae</taxon>
        <taxon>Euphydryas</taxon>
    </lineage>
</organism>
<comment type="cofactor">
    <cofactor evidence="1">
        <name>a divalent metal cation</name>
        <dbReference type="ChEBI" id="CHEBI:60240"/>
    </cofactor>
</comment>